<dbReference type="PROSITE" id="PS51257">
    <property type="entry name" value="PROKAR_LIPOPROTEIN"/>
    <property type="match status" value="1"/>
</dbReference>
<dbReference type="AlphaFoldDB" id="A0A8J7V2D7"/>
<keyword evidence="2" id="KW-1185">Reference proteome</keyword>
<evidence type="ECO:0000313" key="1">
    <source>
        <dbReference type="EMBL" id="MBP5857066.1"/>
    </source>
</evidence>
<dbReference type="RefSeq" id="WP_210681630.1">
    <property type="nucleotide sequence ID" value="NZ_JAGMWN010000003.1"/>
</dbReference>
<proteinExistence type="predicted"/>
<reference evidence="1" key="1">
    <citation type="submission" date="2021-04" db="EMBL/GenBank/DDBJ databases">
        <authorList>
            <person name="Zhang D.-C."/>
        </authorList>
    </citation>
    <scope>NUCLEOTIDE SEQUENCE</scope>
    <source>
        <strain evidence="1">CGMCC 1.15697</strain>
    </source>
</reference>
<dbReference type="Proteomes" id="UP000672602">
    <property type="component" value="Unassembled WGS sequence"/>
</dbReference>
<sequence>MTGTNKAGISGSRWRALSVGLVFLALGACAGDGRLDNPFDRRATWFDHISGGDIARGCRAGTVPAGTYRFTEFRNRAEQVRLYDLSSVPSPQASDGISAHLSVHVLEGPIRIGGWPVLEDPLRPWQGVGAETGIPAERAAAITRDARAGGLEEPAPEGRILASRSYFWLVAACLEGGRFAFQVWEWPDAAYKDRAFAEILHALDPTGIPLNTPPVGETRLTNSIVPRVQAAQTGYSRYTHYDLIVEPDGVRTGRSYAPRL</sequence>
<name>A0A8J7V2D7_9PROT</name>
<evidence type="ECO:0000313" key="2">
    <source>
        <dbReference type="Proteomes" id="UP000672602"/>
    </source>
</evidence>
<organism evidence="1 2">
    <name type="scientific">Marivibrio halodurans</name>
    <dbReference type="NCBI Taxonomy" id="2039722"/>
    <lineage>
        <taxon>Bacteria</taxon>
        <taxon>Pseudomonadati</taxon>
        <taxon>Pseudomonadota</taxon>
        <taxon>Alphaproteobacteria</taxon>
        <taxon>Rhodospirillales</taxon>
        <taxon>Rhodospirillaceae</taxon>
        <taxon>Marivibrio</taxon>
    </lineage>
</organism>
<gene>
    <name evidence="1" type="ORF">KAJ83_08600</name>
</gene>
<dbReference type="EMBL" id="JAGMWN010000003">
    <property type="protein sequence ID" value="MBP5857066.1"/>
    <property type="molecule type" value="Genomic_DNA"/>
</dbReference>
<accession>A0A8J7V2D7</accession>
<protein>
    <submittedName>
        <fullName evidence="1">Uncharacterized protein</fullName>
    </submittedName>
</protein>
<comment type="caution">
    <text evidence="1">The sequence shown here is derived from an EMBL/GenBank/DDBJ whole genome shotgun (WGS) entry which is preliminary data.</text>
</comment>